<reference evidence="3" key="1">
    <citation type="journal article" date="2007" name="Plant Cell">
        <title>Dothideomycete-plant interactions illuminated by genome sequencing and EST analysis of the wheat pathogen Stagonospora nodorum.</title>
        <authorList>
            <person name="Hane J.K."/>
            <person name="Lowe R.G."/>
            <person name="Solomon P.S."/>
            <person name="Tan K.C."/>
            <person name="Schoch C.L."/>
            <person name="Spatafora J.W."/>
            <person name="Crous P.W."/>
            <person name="Kodira C."/>
            <person name="Birren B.W."/>
            <person name="Galagan J.E."/>
            <person name="Torriani S.F."/>
            <person name="McDonald B.A."/>
            <person name="Oliver R.P."/>
        </authorList>
    </citation>
    <scope>NUCLEOTIDE SEQUENCE [LARGE SCALE GENOMIC DNA]</scope>
    <source>
        <strain evidence="3">SN15 / ATCC MYA-4574 / FGSC 10173</strain>
    </source>
</reference>
<gene>
    <name evidence="2" type="ORF">SNOG_11740</name>
</gene>
<accession>Q0U924</accession>
<protein>
    <submittedName>
        <fullName evidence="2">Uncharacterized protein</fullName>
    </submittedName>
</protein>
<name>Q0U924_PHANO</name>
<evidence type="ECO:0000313" key="2">
    <source>
        <dbReference type="EMBL" id="EAT80784.1"/>
    </source>
</evidence>
<dbReference type="KEGG" id="pno:SNOG_11740"/>
<proteinExistence type="predicted"/>
<dbReference type="VEuPathDB" id="FungiDB:JI435_445810"/>
<feature type="compositionally biased region" description="Low complexity" evidence="1">
    <location>
        <begin position="88"/>
        <end position="97"/>
    </location>
</feature>
<dbReference type="AlphaFoldDB" id="Q0U924"/>
<evidence type="ECO:0000313" key="3">
    <source>
        <dbReference type="Proteomes" id="UP000001055"/>
    </source>
</evidence>
<organism evidence="2 3">
    <name type="scientific">Phaeosphaeria nodorum (strain SN15 / ATCC MYA-4574 / FGSC 10173)</name>
    <name type="common">Glume blotch fungus</name>
    <name type="synonym">Parastagonospora nodorum</name>
    <dbReference type="NCBI Taxonomy" id="321614"/>
    <lineage>
        <taxon>Eukaryota</taxon>
        <taxon>Fungi</taxon>
        <taxon>Dikarya</taxon>
        <taxon>Ascomycota</taxon>
        <taxon>Pezizomycotina</taxon>
        <taxon>Dothideomycetes</taxon>
        <taxon>Pleosporomycetidae</taxon>
        <taxon>Pleosporales</taxon>
        <taxon>Pleosporineae</taxon>
        <taxon>Phaeosphaeriaceae</taxon>
        <taxon>Parastagonospora</taxon>
    </lineage>
</organism>
<dbReference type="EMBL" id="CH445344">
    <property type="protein sequence ID" value="EAT80784.1"/>
    <property type="molecule type" value="Genomic_DNA"/>
</dbReference>
<feature type="region of interest" description="Disordered" evidence="1">
    <location>
        <begin position="68"/>
        <end position="97"/>
    </location>
</feature>
<dbReference type="GeneID" id="5978887"/>
<sequence>MNKGYDMATSVQYLNKLNRRVRVGDRRQAGRATAIMQRKGVPISGAPNAKQCLFRSAKSHVPRISASLGGLRNLGSLPEGAGADYDDTTSGTRGTTT</sequence>
<dbReference type="Proteomes" id="UP000001055">
    <property type="component" value="Unassembled WGS sequence"/>
</dbReference>
<evidence type="ECO:0000256" key="1">
    <source>
        <dbReference type="SAM" id="MobiDB-lite"/>
    </source>
</evidence>
<dbReference type="RefSeq" id="XP_001801979.1">
    <property type="nucleotide sequence ID" value="XM_001801927.1"/>
</dbReference>
<dbReference type="InParanoid" id="Q0U924"/>